<comment type="caution">
    <text evidence="2">The sequence shown here is derived from an EMBL/GenBank/DDBJ whole genome shotgun (WGS) entry which is preliminary data.</text>
</comment>
<gene>
    <name evidence="2" type="ORF">M094_4394</name>
</gene>
<proteinExistence type="inferred from homology"/>
<dbReference type="InterPro" id="IPR036165">
    <property type="entry name" value="YefM-like_sf"/>
</dbReference>
<evidence type="ECO:0000313" key="3">
    <source>
        <dbReference type="Proteomes" id="UP000028013"/>
    </source>
</evidence>
<dbReference type="PATRIC" id="fig|1339349.3.peg.1163"/>
<dbReference type="AlphaFoldDB" id="A0A078S2Q9"/>
<accession>A0A078S2Q9</accession>
<protein>
    <recommendedName>
        <fullName evidence="4">Type II toxin-antitoxin system Phd/YefM family antitoxin</fullName>
    </recommendedName>
</protein>
<sequence length="83" mass="9452">MEALSVREYRNNLAASFTKADNGEQVLIRRKNEIYALVKVGREDLMITPELQARIDKAREEIKSGKCVSLKSSEDIDAYFDSL</sequence>
<dbReference type="RefSeq" id="WP_039161721.1">
    <property type="nucleotide sequence ID" value="NZ_JNHN01000136.1"/>
</dbReference>
<name>A0A078S2Q9_BACUN</name>
<evidence type="ECO:0000313" key="2">
    <source>
        <dbReference type="EMBL" id="KDS53614.1"/>
    </source>
</evidence>
<dbReference type="EMBL" id="JNHN01000136">
    <property type="protein sequence ID" value="KDS53614.1"/>
    <property type="molecule type" value="Genomic_DNA"/>
</dbReference>
<reference evidence="2 3" key="1">
    <citation type="submission" date="2014-04" db="EMBL/GenBank/DDBJ databases">
        <authorList>
            <person name="Sears C."/>
            <person name="Carroll K."/>
            <person name="Sack B.R."/>
            <person name="Qadri F."/>
            <person name="Myers L.L."/>
            <person name="Chung G.-T."/>
            <person name="Escheverria P."/>
            <person name="Fraser C.M."/>
            <person name="Sadzewicz L."/>
            <person name="Shefchek K.A."/>
            <person name="Tallon L."/>
            <person name="Das S.P."/>
            <person name="Daugherty S."/>
            <person name="Mongodin E.F."/>
        </authorList>
    </citation>
    <scope>NUCLEOTIDE SEQUENCE [LARGE SCALE GENOMIC DNA]</scope>
    <source>
        <strain evidence="2 3">3978 T3 ii</strain>
    </source>
</reference>
<dbReference type="SUPFAM" id="SSF143120">
    <property type="entry name" value="YefM-like"/>
    <property type="match status" value="1"/>
</dbReference>
<evidence type="ECO:0008006" key="4">
    <source>
        <dbReference type="Google" id="ProtNLM"/>
    </source>
</evidence>
<dbReference type="Gene3D" id="3.40.1620.10">
    <property type="entry name" value="YefM-like domain"/>
    <property type="match status" value="1"/>
</dbReference>
<organism evidence="2 3">
    <name type="scientific">Bacteroides uniformis str. 3978 T3 ii</name>
    <dbReference type="NCBI Taxonomy" id="1339349"/>
    <lineage>
        <taxon>Bacteria</taxon>
        <taxon>Pseudomonadati</taxon>
        <taxon>Bacteroidota</taxon>
        <taxon>Bacteroidia</taxon>
        <taxon>Bacteroidales</taxon>
        <taxon>Bacteroidaceae</taxon>
        <taxon>Bacteroides</taxon>
    </lineage>
</organism>
<evidence type="ECO:0000256" key="1">
    <source>
        <dbReference type="ARBA" id="ARBA00009981"/>
    </source>
</evidence>
<dbReference type="Proteomes" id="UP000028013">
    <property type="component" value="Unassembled WGS sequence"/>
</dbReference>
<comment type="similarity">
    <text evidence="1">Belongs to the phD/YefM antitoxin family.</text>
</comment>